<dbReference type="Gene3D" id="3.40.190.170">
    <property type="entry name" value="Bacterial extracellular solute-binding protein, family 7"/>
    <property type="match status" value="1"/>
</dbReference>
<gene>
    <name evidence="5" type="ORF">Q7A36_16185</name>
</gene>
<accession>A0ABT9E177</accession>
<evidence type="ECO:0000256" key="1">
    <source>
        <dbReference type="ARBA" id="ARBA00004196"/>
    </source>
</evidence>
<dbReference type="EMBL" id="JAUTWS010000014">
    <property type="protein sequence ID" value="MDO9709893.1"/>
    <property type="molecule type" value="Genomic_DNA"/>
</dbReference>
<name>A0ABT9E177_9PROT</name>
<organism evidence="5 6">
    <name type="scientific">Paracraurococcus lichenis</name>
    <dbReference type="NCBI Taxonomy" id="3064888"/>
    <lineage>
        <taxon>Bacteria</taxon>
        <taxon>Pseudomonadati</taxon>
        <taxon>Pseudomonadota</taxon>
        <taxon>Alphaproteobacteria</taxon>
        <taxon>Acetobacterales</taxon>
        <taxon>Roseomonadaceae</taxon>
        <taxon>Paracraurococcus</taxon>
    </lineage>
</organism>
<sequence>MREESMTGLPGITRRGALATGGALLAAPAIGNRAAAQGTRLRWAHVYEVNEPYHQEALWAAKEIAARTNGRWAIEVFAASALGNEPQINQGLTLGTVDIIYTGVAFAGASYKPMALSHAPYALRDYAHFQAYKGSDLYRELVAGYDKQTGHHALALTYYGDRHVTANRSVMQPGDMKGLKLRVPQAPSFLMFAKAVGANATPIAFAEVYLALQSGTVDAQENPLPTIQAKKFFEVQSHVSLTGHITDSLLTIVSSGAWRRLSAQEKEVFQAVLAEAAERCGNAIRAQEQELATWFKGQGKTVQAPDRAAFRAACVPLHNDGTGWTKQQYDRLQAL</sequence>
<dbReference type="InterPro" id="IPR018389">
    <property type="entry name" value="DctP_fam"/>
</dbReference>
<dbReference type="CDD" id="cd13672">
    <property type="entry name" value="PBP2_TRAP_Siap"/>
    <property type="match status" value="1"/>
</dbReference>
<dbReference type="RefSeq" id="WP_305104760.1">
    <property type="nucleotide sequence ID" value="NZ_JAUTWS010000014.1"/>
</dbReference>
<keyword evidence="6" id="KW-1185">Reference proteome</keyword>
<evidence type="ECO:0000313" key="6">
    <source>
        <dbReference type="Proteomes" id="UP001243009"/>
    </source>
</evidence>
<comment type="caution">
    <text evidence="5">The sequence shown here is derived from an EMBL/GenBank/DDBJ whole genome shotgun (WGS) entry which is preliminary data.</text>
</comment>
<reference evidence="5 6" key="1">
    <citation type="submission" date="2023-08" db="EMBL/GenBank/DDBJ databases">
        <title>The draft genome sequence of Paracraurococcus sp. LOR1-02.</title>
        <authorList>
            <person name="Kingkaew E."/>
            <person name="Tanasupawat S."/>
        </authorList>
    </citation>
    <scope>NUCLEOTIDE SEQUENCE [LARGE SCALE GENOMIC DNA]</scope>
    <source>
        <strain evidence="5 6">LOR1-02</strain>
    </source>
</reference>
<dbReference type="PROSITE" id="PS51318">
    <property type="entry name" value="TAT"/>
    <property type="match status" value="1"/>
</dbReference>
<dbReference type="NCBIfam" id="NF037995">
    <property type="entry name" value="TRAP_S1"/>
    <property type="match status" value="1"/>
</dbReference>
<comment type="similarity">
    <text evidence="2">Belongs to the bacterial solute-binding protein 7 family.</text>
</comment>
<dbReference type="InterPro" id="IPR038404">
    <property type="entry name" value="TRAP_DctP_sf"/>
</dbReference>
<evidence type="ECO:0000256" key="4">
    <source>
        <dbReference type="ARBA" id="ARBA00022729"/>
    </source>
</evidence>
<dbReference type="NCBIfam" id="TIGR00787">
    <property type="entry name" value="dctP"/>
    <property type="match status" value="1"/>
</dbReference>
<dbReference type="InterPro" id="IPR004682">
    <property type="entry name" value="TRAP_DctP"/>
</dbReference>
<keyword evidence="4" id="KW-0732">Signal</keyword>
<evidence type="ECO:0000256" key="2">
    <source>
        <dbReference type="ARBA" id="ARBA00009023"/>
    </source>
</evidence>
<keyword evidence="3" id="KW-0813">Transport</keyword>
<proteinExistence type="inferred from homology"/>
<comment type="subcellular location">
    <subcellularLocation>
        <location evidence="1">Cell envelope</location>
    </subcellularLocation>
</comment>
<evidence type="ECO:0000313" key="5">
    <source>
        <dbReference type="EMBL" id="MDO9709893.1"/>
    </source>
</evidence>
<protein>
    <submittedName>
        <fullName evidence="5">Sialic acid TRAP transporter substrate-binding protein SiaP</fullName>
    </submittedName>
</protein>
<dbReference type="PANTHER" id="PTHR33376">
    <property type="match status" value="1"/>
</dbReference>
<dbReference type="InterPro" id="IPR006311">
    <property type="entry name" value="TAT_signal"/>
</dbReference>
<dbReference type="PANTHER" id="PTHR33376:SF4">
    <property type="entry name" value="SIALIC ACID-BINDING PERIPLASMIC PROTEIN SIAP"/>
    <property type="match status" value="1"/>
</dbReference>
<dbReference type="Proteomes" id="UP001243009">
    <property type="component" value="Unassembled WGS sequence"/>
</dbReference>
<evidence type="ECO:0000256" key="3">
    <source>
        <dbReference type="ARBA" id="ARBA00022448"/>
    </source>
</evidence>
<dbReference type="Pfam" id="PF03480">
    <property type="entry name" value="DctP"/>
    <property type="match status" value="1"/>
</dbReference>